<evidence type="ECO:0000256" key="10">
    <source>
        <dbReference type="ARBA" id="ARBA00023136"/>
    </source>
</evidence>
<dbReference type="InterPro" id="IPR018113">
    <property type="entry name" value="PTrfase_EIIB_Cys"/>
</dbReference>
<keyword evidence="6" id="KW-0598">Phosphotransferase system</keyword>
<dbReference type="PANTHER" id="PTHR30009:SF4">
    <property type="entry name" value="PTS SYSTEM N-ACETYLGLUCOSAMINE-SPECIFIC EIICBA COMPONENT"/>
    <property type="match status" value="1"/>
</dbReference>
<evidence type="ECO:0000256" key="9">
    <source>
        <dbReference type="ARBA" id="ARBA00022989"/>
    </source>
</evidence>
<evidence type="ECO:0000313" key="15">
    <source>
        <dbReference type="EMBL" id="MCE2596613.1"/>
    </source>
</evidence>
<dbReference type="PROSITE" id="PS51098">
    <property type="entry name" value="PTS_EIIB_TYPE_1"/>
    <property type="match status" value="1"/>
</dbReference>
<dbReference type="InterPro" id="IPR013013">
    <property type="entry name" value="PTS_EIIC_1"/>
</dbReference>
<comment type="caution">
    <text evidence="15">The sequence shown here is derived from an EMBL/GenBank/DDBJ whole genome shotgun (WGS) entry which is preliminary data.</text>
</comment>
<evidence type="ECO:0000259" key="13">
    <source>
        <dbReference type="PROSITE" id="PS51098"/>
    </source>
</evidence>
<dbReference type="InterPro" id="IPR050429">
    <property type="entry name" value="PTS_Glucose_EIICBA"/>
</dbReference>
<dbReference type="NCBIfam" id="TIGR01998">
    <property type="entry name" value="PTS-II-BC-nag"/>
    <property type="match status" value="1"/>
</dbReference>
<dbReference type="InterPro" id="IPR003352">
    <property type="entry name" value="PTS_EIIC"/>
</dbReference>
<keyword evidence="10 12" id="KW-0472">Membrane</keyword>
<dbReference type="InterPro" id="IPR001996">
    <property type="entry name" value="PTS_IIB_1"/>
</dbReference>
<feature type="active site" description="Phosphocysteine intermediate; for EIIB activity" evidence="11">
    <location>
        <position position="400"/>
    </location>
</feature>
<dbReference type="GO" id="GO:0103111">
    <property type="term" value="F:protein-N(pi)-phosphohistidine--N-acetyl-D-glucosamine phosphotransferase activity"/>
    <property type="evidence" value="ECO:0007669"/>
    <property type="project" value="UniProtKB-EC"/>
</dbReference>
<dbReference type="Proteomes" id="UP001201273">
    <property type="component" value="Unassembled WGS sequence"/>
</dbReference>
<dbReference type="EMBL" id="JAIMJA010000022">
    <property type="protein sequence ID" value="MCE2596613.1"/>
    <property type="molecule type" value="Genomic_DNA"/>
</dbReference>
<feature type="transmembrane region" description="Helical" evidence="12">
    <location>
        <begin position="254"/>
        <end position="271"/>
    </location>
</feature>
<keyword evidence="7 12" id="KW-0812">Transmembrane</keyword>
<feature type="transmembrane region" description="Helical" evidence="12">
    <location>
        <begin position="308"/>
        <end position="325"/>
    </location>
</feature>
<evidence type="ECO:0000256" key="1">
    <source>
        <dbReference type="ARBA" id="ARBA00004651"/>
    </source>
</evidence>
<dbReference type="EC" id="2.7.1.193" evidence="15"/>
<protein>
    <submittedName>
        <fullName evidence="15">N-acetylglucosamine-specific PTS transporter subunit IIBC</fullName>
        <ecNumber evidence="15">2.7.1.193</ecNumber>
    </submittedName>
</protein>
<feature type="domain" description="PTS EIIC type-1" evidence="14">
    <location>
        <begin position="1"/>
        <end position="365"/>
    </location>
</feature>
<feature type="transmembrane region" description="Helical" evidence="12">
    <location>
        <begin position="70"/>
        <end position="87"/>
    </location>
</feature>
<feature type="transmembrane region" description="Helical" evidence="12">
    <location>
        <begin position="12"/>
        <end position="31"/>
    </location>
</feature>
<reference evidence="15 16" key="1">
    <citation type="journal article" date="2022" name="Environ. Microbiol. Rep.">
        <title>Eco-phylogenetic analyses reveal divergent evolution of vitamin B12 metabolism in the marine bacterial family 'Psychromonadaceae'.</title>
        <authorList>
            <person name="Jin X."/>
            <person name="Yang Y."/>
            <person name="Cao H."/>
            <person name="Gao B."/>
            <person name="Zhao Z."/>
        </authorList>
    </citation>
    <scope>NUCLEOTIDE SEQUENCE [LARGE SCALE GENOMIC DNA]</scope>
    <source>
        <strain evidence="15 16">MKS20</strain>
    </source>
</reference>
<keyword evidence="9 12" id="KW-1133">Transmembrane helix</keyword>
<evidence type="ECO:0000256" key="4">
    <source>
        <dbReference type="ARBA" id="ARBA00022597"/>
    </source>
</evidence>
<proteinExistence type="predicted"/>
<dbReference type="Gene3D" id="3.30.1360.60">
    <property type="entry name" value="Glucose permease domain IIB"/>
    <property type="match status" value="1"/>
</dbReference>
<keyword evidence="3" id="KW-1003">Cell membrane</keyword>
<keyword evidence="5 15" id="KW-0808">Transferase</keyword>
<evidence type="ECO:0000256" key="3">
    <source>
        <dbReference type="ARBA" id="ARBA00022475"/>
    </source>
</evidence>
<evidence type="ECO:0000256" key="12">
    <source>
        <dbReference type="SAM" id="Phobius"/>
    </source>
</evidence>
<dbReference type="PROSITE" id="PS01035">
    <property type="entry name" value="PTS_EIIB_TYPE_1_CYS"/>
    <property type="match status" value="1"/>
</dbReference>
<feature type="transmembrane region" description="Helical" evidence="12">
    <location>
        <begin position="132"/>
        <end position="152"/>
    </location>
</feature>
<evidence type="ECO:0000256" key="5">
    <source>
        <dbReference type="ARBA" id="ARBA00022679"/>
    </source>
</evidence>
<dbReference type="RefSeq" id="WP_233054248.1">
    <property type="nucleotide sequence ID" value="NZ_JAIMJA010000022.1"/>
</dbReference>
<dbReference type="NCBIfam" id="TIGR00826">
    <property type="entry name" value="EIIB_glc"/>
    <property type="match status" value="1"/>
</dbReference>
<dbReference type="PROSITE" id="PS51103">
    <property type="entry name" value="PTS_EIIC_TYPE_1"/>
    <property type="match status" value="1"/>
</dbReference>
<evidence type="ECO:0000313" key="16">
    <source>
        <dbReference type="Proteomes" id="UP001201273"/>
    </source>
</evidence>
<dbReference type="InterPro" id="IPR036878">
    <property type="entry name" value="Glu_permease_IIB"/>
</dbReference>
<feature type="transmembrane region" description="Helical" evidence="12">
    <location>
        <begin position="277"/>
        <end position="301"/>
    </location>
</feature>
<feature type="transmembrane region" description="Helical" evidence="12">
    <location>
        <begin position="331"/>
        <end position="353"/>
    </location>
</feature>
<evidence type="ECO:0000256" key="11">
    <source>
        <dbReference type="PROSITE-ProRule" id="PRU00421"/>
    </source>
</evidence>
<dbReference type="Pfam" id="PF00367">
    <property type="entry name" value="PTS_EIIB"/>
    <property type="match status" value="1"/>
</dbReference>
<feature type="transmembrane region" description="Helical" evidence="12">
    <location>
        <begin position="43"/>
        <end position="63"/>
    </location>
</feature>
<keyword evidence="4" id="KW-0762">Sugar transport</keyword>
<evidence type="ECO:0000256" key="6">
    <source>
        <dbReference type="ARBA" id="ARBA00022683"/>
    </source>
</evidence>
<dbReference type="InterPro" id="IPR010974">
    <property type="entry name" value="PTS_IIBC_nag"/>
</dbReference>
<gene>
    <name evidence="15" type="primary">nagE</name>
    <name evidence="15" type="ORF">K6Y31_17635</name>
</gene>
<keyword evidence="2" id="KW-0813">Transport</keyword>
<evidence type="ECO:0000256" key="8">
    <source>
        <dbReference type="ARBA" id="ARBA00022777"/>
    </source>
</evidence>
<evidence type="ECO:0000259" key="14">
    <source>
        <dbReference type="PROSITE" id="PS51103"/>
    </source>
</evidence>
<comment type="subcellular location">
    <subcellularLocation>
        <location evidence="1">Cell membrane</location>
        <topology evidence="1">Multi-pass membrane protein</topology>
    </subcellularLocation>
</comment>
<feature type="domain" description="PTS EIIB type-1" evidence="13">
    <location>
        <begin position="378"/>
        <end position="455"/>
    </location>
</feature>
<dbReference type="PANTHER" id="PTHR30009">
    <property type="entry name" value="CYTOCHROME C-TYPE SYNTHESIS PROTEIN AND PTS TRANSMEMBRANE COMPONENT"/>
    <property type="match status" value="1"/>
</dbReference>
<feature type="transmembrane region" description="Helical" evidence="12">
    <location>
        <begin position="227"/>
        <end position="247"/>
    </location>
</feature>
<dbReference type="Pfam" id="PF02378">
    <property type="entry name" value="PTS_EIIC"/>
    <property type="match status" value="1"/>
</dbReference>
<evidence type="ECO:0000256" key="2">
    <source>
        <dbReference type="ARBA" id="ARBA00022448"/>
    </source>
</evidence>
<feature type="transmembrane region" description="Helical" evidence="12">
    <location>
        <begin position="93"/>
        <end position="112"/>
    </location>
</feature>
<keyword evidence="8" id="KW-0418">Kinase</keyword>
<dbReference type="CDD" id="cd00212">
    <property type="entry name" value="PTS_IIB_glc"/>
    <property type="match status" value="1"/>
</dbReference>
<sequence length="455" mass="48728">MNILGYLQRLGKALMLPIATLPVAGLLLRLGQPDVFAMPFVEAAGNAIFSQMAILFAAAIAAGLSKNNDAAAAIAGMVGYFILTEALKVLDPSLNLGVFGGVMIGILAGELYNKYHNIRLPEFLGFFGGKRFVPIITGLCALLLAVLMSYIWPPVSAGIDAFSYWMLGSEVGGKFGYGFINRLLIPIGLHHILNSIVWTVMGEYNGVTGEMLRFAAGDPDAGLMLSGFYPILMFALPASCLAIYHSARKENRPAVGGMLLSIAFTAFLTGITEPIEYTFMFLAPVLYFIHAILTGVSLAVAAALDIHMSFGFSAGLIDYVLFFNAPAAKNAWMLVPLGLAFSLAYYSLFMLAIRIFNIQTPGREEEPMAVADKEVDSSELAHNYIKALGGKSNLTQIDACITRLRLSVADKAIVDETQLKALGAKAVVHVGEKNLQVILGPMAEIIAGEMNAING</sequence>
<organism evidence="15 16">
    <name type="scientific">Motilimonas cestriensis</name>
    <dbReference type="NCBI Taxonomy" id="2742685"/>
    <lineage>
        <taxon>Bacteria</taxon>
        <taxon>Pseudomonadati</taxon>
        <taxon>Pseudomonadota</taxon>
        <taxon>Gammaproteobacteria</taxon>
        <taxon>Alteromonadales</taxon>
        <taxon>Alteromonadales genera incertae sedis</taxon>
        <taxon>Motilimonas</taxon>
    </lineage>
</organism>
<name>A0ABS8WFY7_9GAMM</name>
<dbReference type="SUPFAM" id="SSF55604">
    <property type="entry name" value="Glucose permease domain IIB"/>
    <property type="match status" value="1"/>
</dbReference>
<keyword evidence="16" id="KW-1185">Reference proteome</keyword>
<evidence type="ECO:0000256" key="7">
    <source>
        <dbReference type="ARBA" id="ARBA00022692"/>
    </source>
</evidence>
<accession>A0ABS8WFY7</accession>